<evidence type="ECO:0000256" key="4">
    <source>
        <dbReference type="ARBA" id="ARBA00023136"/>
    </source>
</evidence>
<comment type="subcellular location">
    <subcellularLocation>
        <location evidence="1">Membrane</location>
        <topology evidence="1">Multi-pass membrane protein</topology>
    </subcellularLocation>
</comment>
<sequence length="279" mass="30399">MNRPTPVNPDEVEEVEKRQRPRSAVIFETIRREGEDDFERTTPALFWSAIAAGGSMTFSMVTMGAIQSMLPDAPWRHLVASFGYTIGFLIVILGRQQLFTENTLTPLLPIFYQPRRWKFRQLLRLWSVILGGNLLAALATAAFVAFSGAFPDAMQRAFDELARAAVGHPFLVLFAKGIFAGWLIALMVWLLPLAEGAAVFVIVILTYVVAAAEFGHIIAGSVEAFYGAWRGLFGWGDVVAFIVPTLAGNCVGGVAFVAAISTAEIASERKTRASSGQIT</sequence>
<feature type="transmembrane region" description="Helical" evidence="5">
    <location>
        <begin position="198"/>
        <end position="218"/>
    </location>
</feature>
<dbReference type="PANTHER" id="PTHR30520:SF2">
    <property type="entry name" value="INNER MEMBRANE PROTEIN YFDC"/>
    <property type="match status" value="1"/>
</dbReference>
<dbReference type="KEGG" id="vab:WPS_07910"/>
<feature type="transmembrane region" description="Helical" evidence="5">
    <location>
        <begin position="78"/>
        <end position="94"/>
    </location>
</feature>
<feature type="transmembrane region" description="Helical" evidence="5">
    <location>
        <begin position="238"/>
        <end position="260"/>
    </location>
</feature>
<gene>
    <name evidence="6" type="ORF">WPS_07910</name>
</gene>
<dbReference type="Proteomes" id="UP001317532">
    <property type="component" value="Chromosome"/>
</dbReference>
<keyword evidence="4 5" id="KW-0472">Membrane</keyword>
<feature type="transmembrane region" description="Helical" evidence="5">
    <location>
        <begin position="125"/>
        <end position="150"/>
    </location>
</feature>
<dbReference type="RefSeq" id="WP_317996547.1">
    <property type="nucleotide sequence ID" value="NZ_AP025523.1"/>
</dbReference>
<name>A0AAN1XV32_UNVUL</name>
<evidence type="ECO:0000313" key="7">
    <source>
        <dbReference type="Proteomes" id="UP001317532"/>
    </source>
</evidence>
<dbReference type="EMBL" id="AP025523">
    <property type="protein sequence ID" value="BDE05515.1"/>
    <property type="molecule type" value="Genomic_DNA"/>
</dbReference>
<proteinExistence type="predicted"/>
<evidence type="ECO:0000256" key="2">
    <source>
        <dbReference type="ARBA" id="ARBA00022692"/>
    </source>
</evidence>
<evidence type="ECO:0000256" key="5">
    <source>
        <dbReference type="SAM" id="Phobius"/>
    </source>
</evidence>
<evidence type="ECO:0008006" key="8">
    <source>
        <dbReference type="Google" id="ProtNLM"/>
    </source>
</evidence>
<dbReference type="AlphaFoldDB" id="A0AAN1XV32"/>
<feature type="transmembrane region" description="Helical" evidence="5">
    <location>
        <begin position="170"/>
        <end position="191"/>
    </location>
</feature>
<dbReference type="Gene3D" id="1.20.1080.10">
    <property type="entry name" value="Glycerol uptake facilitator protein"/>
    <property type="match status" value="1"/>
</dbReference>
<evidence type="ECO:0000256" key="1">
    <source>
        <dbReference type="ARBA" id="ARBA00004141"/>
    </source>
</evidence>
<dbReference type="GO" id="GO:0015499">
    <property type="term" value="F:formate transmembrane transporter activity"/>
    <property type="evidence" value="ECO:0007669"/>
    <property type="project" value="TreeGrafter"/>
</dbReference>
<reference evidence="6 7" key="1">
    <citation type="journal article" date="2022" name="ISME Commun">
        <title>Vulcanimicrobium alpinus gen. nov. sp. nov., the first cultivated representative of the candidate phylum 'Eremiobacterota', is a metabolically versatile aerobic anoxygenic phototroph.</title>
        <authorList>
            <person name="Yabe S."/>
            <person name="Muto K."/>
            <person name="Abe K."/>
            <person name="Yokota A."/>
            <person name="Staudigel H."/>
            <person name="Tebo B.M."/>
        </authorList>
    </citation>
    <scope>NUCLEOTIDE SEQUENCE [LARGE SCALE GENOMIC DNA]</scope>
    <source>
        <strain evidence="6 7">WC8-2</strain>
    </source>
</reference>
<evidence type="ECO:0000256" key="3">
    <source>
        <dbReference type="ARBA" id="ARBA00022989"/>
    </source>
</evidence>
<accession>A0AAN1XV32</accession>
<dbReference type="GO" id="GO:0005886">
    <property type="term" value="C:plasma membrane"/>
    <property type="evidence" value="ECO:0007669"/>
    <property type="project" value="TreeGrafter"/>
</dbReference>
<evidence type="ECO:0000313" key="6">
    <source>
        <dbReference type="EMBL" id="BDE05515.1"/>
    </source>
</evidence>
<dbReference type="InterPro" id="IPR023271">
    <property type="entry name" value="Aquaporin-like"/>
</dbReference>
<dbReference type="PANTHER" id="PTHR30520">
    <property type="entry name" value="FORMATE TRANSPORTER-RELATED"/>
    <property type="match status" value="1"/>
</dbReference>
<feature type="transmembrane region" description="Helical" evidence="5">
    <location>
        <begin position="44"/>
        <end position="66"/>
    </location>
</feature>
<protein>
    <recommendedName>
        <fullName evidence="8">Transporter</fullName>
    </recommendedName>
</protein>
<keyword evidence="7" id="KW-1185">Reference proteome</keyword>
<organism evidence="6 7">
    <name type="scientific">Vulcanimicrobium alpinum</name>
    <dbReference type="NCBI Taxonomy" id="3016050"/>
    <lineage>
        <taxon>Bacteria</taxon>
        <taxon>Bacillati</taxon>
        <taxon>Vulcanimicrobiota</taxon>
        <taxon>Vulcanimicrobiia</taxon>
        <taxon>Vulcanimicrobiales</taxon>
        <taxon>Vulcanimicrobiaceae</taxon>
        <taxon>Vulcanimicrobium</taxon>
    </lineage>
</organism>
<dbReference type="Pfam" id="PF01226">
    <property type="entry name" value="Form_Nir_trans"/>
    <property type="match status" value="1"/>
</dbReference>
<keyword evidence="2 5" id="KW-0812">Transmembrane</keyword>
<dbReference type="InterPro" id="IPR000292">
    <property type="entry name" value="For/NO2_transpt"/>
</dbReference>
<keyword evidence="3 5" id="KW-1133">Transmembrane helix</keyword>